<feature type="region of interest" description="Disordered" evidence="1">
    <location>
        <begin position="21"/>
        <end position="93"/>
    </location>
</feature>
<reference evidence="4 5" key="1">
    <citation type="submission" date="2017-04" db="EMBL/GenBank/DDBJ databases">
        <authorList>
            <person name="Afonso C.L."/>
            <person name="Miller P.J."/>
            <person name="Scott M.A."/>
            <person name="Spackman E."/>
            <person name="Goraichik I."/>
            <person name="Dimitrov K.M."/>
            <person name="Suarez D.L."/>
            <person name="Swayne D.E."/>
        </authorList>
    </citation>
    <scope>NUCLEOTIDE SEQUENCE [LARGE SCALE GENOMIC DNA]</scope>
    <source>
        <strain evidence="4 5">N3/975</strain>
    </source>
</reference>
<dbReference type="STRING" id="1313296.SAMN05661091_3642"/>
<evidence type="ECO:0000259" key="3">
    <source>
        <dbReference type="SMART" id="SM00909"/>
    </source>
</evidence>
<feature type="compositionally biased region" description="Polar residues" evidence="1">
    <location>
        <begin position="75"/>
        <end position="84"/>
    </location>
</feature>
<evidence type="ECO:0000313" key="5">
    <source>
        <dbReference type="Proteomes" id="UP000192940"/>
    </source>
</evidence>
<feature type="signal peptide" evidence="2">
    <location>
        <begin position="1"/>
        <end position="26"/>
    </location>
</feature>
<organism evidence="4 5">
    <name type="scientific">Paenibacillus uliginis N3/975</name>
    <dbReference type="NCBI Taxonomy" id="1313296"/>
    <lineage>
        <taxon>Bacteria</taxon>
        <taxon>Bacillati</taxon>
        <taxon>Bacillota</taxon>
        <taxon>Bacilli</taxon>
        <taxon>Bacillales</taxon>
        <taxon>Paenibacillaceae</taxon>
        <taxon>Paenibacillus</taxon>
    </lineage>
</organism>
<evidence type="ECO:0000256" key="2">
    <source>
        <dbReference type="SAM" id="SignalP"/>
    </source>
</evidence>
<evidence type="ECO:0000313" key="4">
    <source>
        <dbReference type="EMBL" id="SMF87165.1"/>
    </source>
</evidence>
<gene>
    <name evidence="4" type="ORF">SAMN05661091_3642</name>
</gene>
<dbReference type="Proteomes" id="UP000192940">
    <property type="component" value="Chromosome I"/>
</dbReference>
<feature type="compositionally biased region" description="Low complexity" evidence="1">
    <location>
        <begin position="53"/>
        <end position="63"/>
    </location>
</feature>
<dbReference type="SMART" id="SM00909">
    <property type="entry name" value="Germane"/>
    <property type="match status" value="1"/>
</dbReference>
<accession>A0A1X7HJV6</accession>
<dbReference type="Pfam" id="PF10646">
    <property type="entry name" value="Germane"/>
    <property type="match status" value="1"/>
</dbReference>
<protein>
    <submittedName>
        <fullName evidence="4">Sporulation and spore germination</fullName>
    </submittedName>
</protein>
<evidence type="ECO:0000256" key="1">
    <source>
        <dbReference type="SAM" id="MobiDB-lite"/>
    </source>
</evidence>
<feature type="chain" id="PRO_5039509244" evidence="2">
    <location>
        <begin position="27"/>
        <end position="224"/>
    </location>
</feature>
<sequence length="224" mass="24396">MNRKYLVTGLLALVLAVSTGCGQKPAAAPSEPNTQSSGEVEAPETVNKEEPPNENNENEQPTESTGGTQGEPAEKQNTGTQGSPAGNKETASQEKKATIELYYTDPELLDLIKASREITYTDEENKYVKAFEGLQNSGDDQLVPLWRDSIKLTSVKFDQGALTLDIVKPDEANLGSGGESYAIEALRNTFFQFEEVKSIQLLVDGKKVESLMGHVDLENPMTRN</sequence>
<dbReference type="RefSeq" id="WP_208914473.1">
    <property type="nucleotide sequence ID" value="NZ_LT840184.1"/>
</dbReference>
<dbReference type="EMBL" id="LT840184">
    <property type="protein sequence ID" value="SMF87165.1"/>
    <property type="molecule type" value="Genomic_DNA"/>
</dbReference>
<dbReference type="AlphaFoldDB" id="A0A1X7HJV6"/>
<keyword evidence="5" id="KW-1185">Reference proteome</keyword>
<feature type="domain" description="GerMN" evidence="3">
    <location>
        <begin position="127"/>
        <end position="212"/>
    </location>
</feature>
<proteinExistence type="predicted"/>
<name>A0A1X7HJV6_9BACL</name>
<dbReference type="PROSITE" id="PS51257">
    <property type="entry name" value="PROKAR_LIPOPROTEIN"/>
    <property type="match status" value="1"/>
</dbReference>
<dbReference type="InterPro" id="IPR019606">
    <property type="entry name" value="GerMN"/>
</dbReference>
<keyword evidence="2" id="KW-0732">Signal</keyword>